<dbReference type="AlphaFoldDB" id="A0A4R6RW92"/>
<proteinExistence type="predicted"/>
<gene>
    <name evidence="3" type="ORF">EV186_10956</name>
</gene>
<feature type="transmembrane region" description="Helical" evidence="2">
    <location>
        <begin position="187"/>
        <end position="206"/>
    </location>
</feature>
<dbReference type="OrthoDB" id="3697688at2"/>
<keyword evidence="4" id="KW-1185">Reference proteome</keyword>
<comment type="caution">
    <text evidence="3">The sequence shown here is derived from an EMBL/GenBank/DDBJ whole genome shotgun (WGS) entry which is preliminary data.</text>
</comment>
<evidence type="ECO:0000313" key="3">
    <source>
        <dbReference type="EMBL" id="TDP91064.1"/>
    </source>
</evidence>
<sequence>MSEPPYDPYRRQARPPRQPYQDPYQQPQQGGYQDGYQDDQYGYDAPRPPHEQVPKYQQPQRPYPPQRQQPQRQSPQRQPPRPPQQAPRRPAAPSGGGIKLPGIGLLLSVLGAIVQIVSFTLLPWIAATGGTGGTAKLYDLWKALSNRDTGGAKTFGDWYVVLFSYPTVILGILLAFAAVLESVAAKVLWAALALAGLVFLVVRYGVGPLAGIFGSKSAMHFSTVEIVVAVVALAAIVLIAFTLKTAIAMFRRIAGVILIVLSGVHLWAMTDLVKDTNVAELDFGAYGPSVGYLLIGIGALIGPRRLLPVG</sequence>
<evidence type="ECO:0000256" key="1">
    <source>
        <dbReference type="SAM" id="MobiDB-lite"/>
    </source>
</evidence>
<keyword evidence="2" id="KW-0472">Membrane</keyword>
<feature type="region of interest" description="Disordered" evidence="1">
    <location>
        <begin position="1"/>
        <end position="94"/>
    </location>
</feature>
<dbReference type="EMBL" id="SNXZ01000009">
    <property type="protein sequence ID" value="TDP91064.1"/>
    <property type="molecule type" value="Genomic_DNA"/>
</dbReference>
<feature type="transmembrane region" description="Helical" evidence="2">
    <location>
        <begin position="158"/>
        <end position="180"/>
    </location>
</feature>
<keyword evidence="2" id="KW-0812">Transmembrane</keyword>
<organism evidence="3 4">
    <name type="scientific">Labedaea rhizosphaerae</name>
    <dbReference type="NCBI Taxonomy" id="598644"/>
    <lineage>
        <taxon>Bacteria</taxon>
        <taxon>Bacillati</taxon>
        <taxon>Actinomycetota</taxon>
        <taxon>Actinomycetes</taxon>
        <taxon>Pseudonocardiales</taxon>
        <taxon>Pseudonocardiaceae</taxon>
        <taxon>Labedaea</taxon>
    </lineage>
</organism>
<feature type="compositionally biased region" description="Low complexity" evidence="1">
    <location>
        <begin position="19"/>
        <end position="45"/>
    </location>
</feature>
<keyword evidence="2" id="KW-1133">Transmembrane helix</keyword>
<name>A0A4R6RW92_LABRH</name>
<protein>
    <submittedName>
        <fullName evidence="3">Uncharacterized protein</fullName>
    </submittedName>
</protein>
<evidence type="ECO:0000256" key="2">
    <source>
        <dbReference type="SAM" id="Phobius"/>
    </source>
</evidence>
<dbReference type="RefSeq" id="WP_133853861.1">
    <property type="nucleotide sequence ID" value="NZ_SNXZ01000009.1"/>
</dbReference>
<evidence type="ECO:0000313" key="4">
    <source>
        <dbReference type="Proteomes" id="UP000295444"/>
    </source>
</evidence>
<accession>A0A4R6RW92</accession>
<reference evidence="3 4" key="1">
    <citation type="submission" date="2019-03" db="EMBL/GenBank/DDBJ databases">
        <title>Genomic Encyclopedia of Type Strains, Phase IV (KMG-IV): sequencing the most valuable type-strain genomes for metagenomic binning, comparative biology and taxonomic classification.</title>
        <authorList>
            <person name="Goeker M."/>
        </authorList>
    </citation>
    <scope>NUCLEOTIDE SEQUENCE [LARGE SCALE GENOMIC DNA]</scope>
    <source>
        <strain evidence="3 4">DSM 45361</strain>
    </source>
</reference>
<dbReference type="Proteomes" id="UP000295444">
    <property type="component" value="Unassembled WGS sequence"/>
</dbReference>
<feature type="transmembrane region" description="Helical" evidence="2">
    <location>
        <begin position="103"/>
        <end position="126"/>
    </location>
</feature>
<feature type="transmembrane region" description="Helical" evidence="2">
    <location>
        <begin position="253"/>
        <end position="270"/>
    </location>
</feature>
<feature type="transmembrane region" description="Helical" evidence="2">
    <location>
        <begin position="218"/>
        <end position="241"/>
    </location>
</feature>
<feature type="transmembrane region" description="Helical" evidence="2">
    <location>
        <begin position="290"/>
        <end position="307"/>
    </location>
</feature>